<keyword evidence="4" id="KW-1185">Reference proteome</keyword>
<organism evidence="3 4">
    <name type="scientific">Daldinia eschscholtzii</name>
    <dbReference type="NCBI Taxonomy" id="292717"/>
    <lineage>
        <taxon>Eukaryota</taxon>
        <taxon>Fungi</taxon>
        <taxon>Dikarya</taxon>
        <taxon>Ascomycota</taxon>
        <taxon>Pezizomycotina</taxon>
        <taxon>Sordariomycetes</taxon>
        <taxon>Xylariomycetidae</taxon>
        <taxon>Xylariales</taxon>
        <taxon>Hypoxylaceae</taxon>
        <taxon>Daldinia</taxon>
    </lineage>
</organism>
<dbReference type="GO" id="GO:0003924">
    <property type="term" value="F:GTPase activity"/>
    <property type="evidence" value="ECO:0007669"/>
    <property type="project" value="InterPro"/>
</dbReference>
<dbReference type="AlphaFoldDB" id="A0AAX6MFC6"/>
<dbReference type="Gene3D" id="3.40.50.300">
    <property type="entry name" value="P-loop containing nucleotide triphosphate hydrolases"/>
    <property type="match status" value="1"/>
</dbReference>
<accession>A0AAX6MFC6</accession>
<dbReference type="SMART" id="SM00173">
    <property type="entry name" value="RAS"/>
    <property type="match status" value="1"/>
</dbReference>
<keyword evidence="1" id="KW-0547">Nucleotide-binding</keyword>
<dbReference type="GO" id="GO:0007165">
    <property type="term" value="P:signal transduction"/>
    <property type="evidence" value="ECO:0007669"/>
    <property type="project" value="InterPro"/>
</dbReference>
<dbReference type="SMART" id="SM00175">
    <property type="entry name" value="RAB"/>
    <property type="match status" value="1"/>
</dbReference>
<dbReference type="SMART" id="SM00174">
    <property type="entry name" value="RHO"/>
    <property type="match status" value="1"/>
</dbReference>
<evidence type="ECO:0000313" key="4">
    <source>
        <dbReference type="Proteomes" id="UP001369815"/>
    </source>
</evidence>
<comment type="caution">
    <text evidence="3">The sequence shown here is derived from an EMBL/GenBank/DDBJ whole genome shotgun (WGS) entry which is preliminary data.</text>
</comment>
<dbReference type="GO" id="GO:0005525">
    <property type="term" value="F:GTP binding"/>
    <property type="evidence" value="ECO:0007669"/>
    <property type="project" value="UniProtKB-KW"/>
</dbReference>
<dbReference type="InterPro" id="IPR027417">
    <property type="entry name" value="P-loop_NTPase"/>
</dbReference>
<dbReference type="GO" id="GO:0016020">
    <property type="term" value="C:membrane"/>
    <property type="evidence" value="ECO:0007669"/>
    <property type="project" value="InterPro"/>
</dbReference>
<dbReference type="PROSITE" id="PS51419">
    <property type="entry name" value="RAB"/>
    <property type="match status" value="1"/>
</dbReference>
<name>A0AAX6MFC6_9PEZI</name>
<evidence type="ECO:0000256" key="2">
    <source>
        <dbReference type="ARBA" id="ARBA00023134"/>
    </source>
</evidence>
<keyword evidence="2" id="KW-0342">GTP-binding</keyword>
<reference evidence="3 4" key="1">
    <citation type="journal article" date="2024" name="Front Chem Biol">
        <title>Unveiling the potential of Daldinia eschscholtzii MFLUCC 19-0629 through bioactivity and bioinformatics studies for enhanced sustainable agriculture production.</title>
        <authorList>
            <person name="Brooks S."/>
            <person name="Weaver J.A."/>
            <person name="Klomchit A."/>
            <person name="Alharthi S.A."/>
            <person name="Onlamun T."/>
            <person name="Nurani R."/>
            <person name="Vong T.K."/>
            <person name="Alberti F."/>
            <person name="Greco C."/>
        </authorList>
    </citation>
    <scope>NUCLEOTIDE SEQUENCE [LARGE SCALE GENOMIC DNA]</scope>
    <source>
        <strain evidence="3">MFLUCC 19-0629</strain>
    </source>
</reference>
<proteinExistence type="predicted"/>
<dbReference type="InterPro" id="IPR001806">
    <property type="entry name" value="Small_GTPase"/>
</dbReference>
<dbReference type="Proteomes" id="UP001369815">
    <property type="component" value="Unassembled WGS sequence"/>
</dbReference>
<gene>
    <name evidence="3" type="ORF">Daesc_007647</name>
</gene>
<dbReference type="Pfam" id="PF00071">
    <property type="entry name" value="Ras"/>
    <property type="match status" value="1"/>
</dbReference>
<protein>
    <submittedName>
        <fullName evidence="3">Uncharacterized protein</fullName>
    </submittedName>
</protein>
<dbReference type="SUPFAM" id="SSF52540">
    <property type="entry name" value="P-loop containing nucleoside triphosphate hydrolases"/>
    <property type="match status" value="1"/>
</dbReference>
<dbReference type="PRINTS" id="PR00449">
    <property type="entry name" value="RASTRNSFRMNG"/>
</dbReference>
<dbReference type="InterPro" id="IPR020849">
    <property type="entry name" value="Small_GTPase_Ras-type"/>
</dbReference>
<dbReference type="PROSITE" id="PS51421">
    <property type="entry name" value="RAS"/>
    <property type="match status" value="1"/>
</dbReference>
<evidence type="ECO:0000313" key="3">
    <source>
        <dbReference type="EMBL" id="KAK6951117.1"/>
    </source>
</evidence>
<dbReference type="EMBL" id="JBANMG010000007">
    <property type="protein sequence ID" value="KAK6951117.1"/>
    <property type="molecule type" value="Genomic_DNA"/>
</dbReference>
<dbReference type="PANTHER" id="PTHR24070">
    <property type="entry name" value="RAS, DI-RAS, AND RHEB FAMILY MEMBERS OF SMALL GTPASE SUPERFAMILY"/>
    <property type="match status" value="1"/>
</dbReference>
<sequence>MSGPESIWTEEEIQYFRALLAWVANDSEDVSACDRLPPLERHAGQFMFLVVGDKGCGKTSLLERFCHGTFAEEDRLSEPNEPERGYRHSMKIEDQTYILNALELPSRHLSSEEHLTQAVRITEAVVLVYNVKSRSSFTLLQDVYSHIRDMVGESRTYGLMLVGTNSDCEDEQREISWAEGRKLAASFGLGCSFLETSAKTGDNVNRVFPQLGREVLKLRWFNNQREEAEKLSIDAKQRSIIIPSVKVITRWKSWTRPWFQRRVGSRKASPPC</sequence>
<evidence type="ECO:0000256" key="1">
    <source>
        <dbReference type="ARBA" id="ARBA00022741"/>
    </source>
</evidence>